<sequence length="264" mass="29727">MMKKILLSTLLLSLPLLSYAQQRFPSPDDAATAFATAVATQNEAQLTALLGDNWRQFLPQEGADPEAVARFNRDWKISHRIVQQGDTAHLNVGRDEWQLPVPMMKDADGWHFDMAAAQDEILTRAIGRNELSAIEAMRAYVDAQYDYWQRKQRFATKLISSKGQQDGLYWPVQPGEMPSPLGPAFSPSAPGEGYHGYHFRIIPDSEKDGFALLAWPVIWGKTGVMSFMVNQDDKVYQANLGRETEKNVATINKFNADAHWQTVE</sequence>
<evidence type="ECO:0000256" key="1">
    <source>
        <dbReference type="SAM" id="SignalP"/>
    </source>
</evidence>
<keyword evidence="3" id="KW-1185">Reference proteome</keyword>
<evidence type="ECO:0000313" key="2">
    <source>
        <dbReference type="EMBL" id="ABV14339.1"/>
    </source>
</evidence>
<proteinExistence type="predicted"/>
<name>A8ALH6_CITK8</name>
<dbReference type="Pfam" id="PF11453">
    <property type="entry name" value="DUF2950"/>
    <property type="match status" value="1"/>
</dbReference>
<evidence type="ECO:0008006" key="4">
    <source>
        <dbReference type="Google" id="ProtNLM"/>
    </source>
</evidence>
<feature type="chain" id="PRO_5002719100" description="DUF2950 family protein" evidence="1">
    <location>
        <begin position="21"/>
        <end position="264"/>
    </location>
</feature>
<organism evidence="2 3">
    <name type="scientific">Citrobacter koseri (strain ATCC BAA-895 / CDC 4225-83 / SGSC4696)</name>
    <dbReference type="NCBI Taxonomy" id="290338"/>
    <lineage>
        <taxon>Bacteria</taxon>
        <taxon>Pseudomonadati</taxon>
        <taxon>Pseudomonadota</taxon>
        <taxon>Gammaproteobacteria</taxon>
        <taxon>Enterobacterales</taxon>
        <taxon>Enterobacteriaceae</taxon>
        <taxon>Citrobacter</taxon>
    </lineage>
</organism>
<evidence type="ECO:0000313" key="3">
    <source>
        <dbReference type="Proteomes" id="UP000008148"/>
    </source>
</evidence>
<dbReference type="STRING" id="290338.CKO_03255"/>
<protein>
    <recommendedName>
        <fullName evidence="4">DUF2950 family protein</fullName>
    </recommendedName>
</protein>
<dbReference type="Proteomes" id="UP000008148">
    <property type="component" value="Chromosome"/>
</dbReference>
<dbReference type="KEGG" id="cko:CKO_03255"/>
<feature type="signal peptide" evidence="1">
    <location>
        <begin position="1"/>
        <end position="20"/>
    </location>
</feature>
<dbReference type="EMBL" id="CP000822">
    <property type="protein sequence ID" value="ABV14339.1"/>
    <property type="molecule type" value="Genomic_DNA"/>
</dbReference>
<accession>A8ALH6</accession>
<dbReference type="AlphaFoldDB" id="A8ALH6"/>
<reference evidence="2 3" key="1">
    <citation type="submission" date="2007-08" db="EMBL/GenBank/DDBJ databases">
        <authorList>
            <consortium name="The Citrobacter koseri Genome Sequencing Project"/>
            <person name="McClelland M."/>
            <person name="Sanderson E.K."/>
            <person name="Porwollik S."/>
            <person name="Spieth J."/>
            <person name="Clifton W.S."/>
            <person name="Latreille P."/>
            <person name="Courtney L."/>
            <person name="Wang C."/>
            <person name="Pepin K."/>
            <person name="Bhonagiri V."/>
            <person name="Nash W."/>
            <person name="Johnson M."/>
            <person name="Thiruvilangam P."/>
            <person name="Wilson R."/>
        </authorList>
    </citation>
    <scope>NUCLEOTIDE SEQUENCE [LARGE SCALE GENOMIC DNA]</scope>
    <source>
        <strain evidence="3">ATCC BAA-895 / CDC 4225-83 / SGSC4696</strain>
    </source>
</reference>
<dbReference type="InterPro" id="IPR021556">
    <property type="entry name" value="DUF2950"/>
</dbReference>
<dbReference type="HOGENOM" id="CLU_078227_0_0_6"/>
<keyword evidence="1" id="KW-0732">Signal</keyword>
<gene>
    <name evidence="2" type="ordered locus">CKO_03255</name>
</gene>